<protein>
    <submittedName>
        <fullName evidence="1">Uncharacterized protein</fullName>
    </submittedName>
</protein>
<feature type="non-terminal residue" evidence="1">
    <location>
        <position position="105"/>
    </location>
</feature>
<reference evidence="1" key="1">
    <citation type="journal article" date="2015" name="Nature">
        <title>Complex archaea that bridge the gap between prokaryotes and eukaryotes.</title>
        <authorList>
            <person name="Spang A."/>
            <person name="Saw J.H."/>
            <person name="Jorgensen S.L."/>
            <person name="Zaremba-Niedzwiedzka K."/>
            <person name="Martijn J."/>
            <person name="Lind A.E."/>
            <person name="van Eijk R."/>
            <person name="Schleper C."/>
            <person name="Guy L."/>
            <person name="Ettema T.J."/>
        </authorList>
    </citation>
    <scope>NUCLEOTIDE SEQUENCE</scope>
</reference>
<sequence length="105" mass="12164">MPVVIELTLEEEIDNDLIKRAGLNQRGRKALDRMFTAHTEKIPRVQPDLDRLNDVDGYSGRLYELMEQGMNRGQARNEANSEKDFYQAKVDKLIETVRMIKVEQG</sequence>
<organism evidence="1">
    <name type="scientific">marine sediment metagenome</name>
    <dbReference type="NCBI Taxonomy" id="412755"/>
    <lineage>
        <taxon>unclassified sequences</taxon>
        <taxon>metagenomes</taxon>
        <taxon>ecological metagenomes</taxon>
    </lineage>
</organism>
<comment type="caution">
    <text evidence="1">The sequence shown here is derived from an EMBL/GenBank/DDBJ whole genome shotgun (WGS) entry which is preliminary data.</text>
</comment>
<dbReference type="AlphaFoldDB" id="A0A0F9ADC6"/>
<proteinExistence type="predicted"/>
<dbReference type="EMBL" id="LAZR01043230">
    <property type="protein sequence ID" value="KKL07584.1"/>
    <property type="molecule type" value="Genomic_DNA"/>
</dbReference>
<gene>
    <name evidence="1" type="ORF">LCGC14_2584550</name>
</gene>
<evidence type="ECO:0000313" key="1">
    <source>
        <dbReference type="EMBL" id="KKL07584.1"/>
    </source>
</evidence>
<accession>A0A0F9ADC6</accession>
<name>A0A0F9ADC6_9ZZZZ</name>